<dbReference type="Gene3D" id="3.30.70.1440">
    <property type="entry name" value="Multidrug efflux transporter AcrB pore domain"/>
    <property type="match status" value="1"/>
</dbReference>
<organism evidence="2 4">
    <name type="scientific">Laribacter hongkongensis</name>
    <dbReference type="NCBI Taxonomy" id="168471"/>
    <lineage>
        <taxon>Bacteria</taxon>
        <taxon>Pseudomonadati</taxon>
        <taxon>Pseudomonadota</taxon>
        <taxon>Betaproteobacteria</taxon>
        <taxon>Neisseriales</taxon>
        <taxon>Aquaspirillaceae</taxon>
        <taxon>Laribacter</taxon>
    </lineage>
</organism>
<dbReference type="Pfam" id="PF00873">
    <property type="entry name" value="ACR_tran"/>
    <property type="match status" value="1"/>
</dbReference>
<feature type="transmembrane region" description="Helical" evidence="1">
    <location>
        <begin position="16"/>
        <end position="33"/>
    </location>
</feature>
<reference evidence="2" key="3">
    <citation type="submission" date="2017-06" db="EMBL/GenBank/DDBJ databases">
        <authorList>
            <person name="Kim H.J."/>
            <person name="Triplett B.A."/>
        </authorList>
    </citation>
    <scope>NUCLEOTIDE SEQUENCE</scope>
    <source>
        <strain evidence="2">HLGZ1</strain>
    </source>
</reference>
<feature type="transmembrane region" description="Helical" evidence="1">
    <location>
        <begin position="436"/>
        <end position="455"/>
    </location>
</feature>
<dbReference type="Gene3D" id="3.30.70.1430">
    <property type="entry name" value="Multidrug efflux transporter AcrB pore domain"/>
    <property type="match status" value="2"/>
</dbReference>
<dbReference type="EMBL" id="JAJAXM010000024">
    <property type="protein sequence ID" value="MCG9026691.1"/>
    <property type="molecule type" value="Genomic_DNA"/>
</dbReference>
<feature type="transmembrane region" description="Helical" evidence="1">
    <location>
        <begin position="364"/>
        <end position="384"/>
    </location>
</feature>
<dbReference type="Proteomes" id="UP000197424">
    <property type="component" value="Chromosome"/>
</dbReference>
<protein>
    <submittedName>
        <fullName evidence="3">Efflux RND transporter permease subunit</fullName>
    </submittedName>
    <submittedName>
        <fullName evidence="2">Putative transmembrane drug efflux protein</fullName>
    </submittedName>
</protein>
<reference evidence="3 5" key="4">
    <citation type="submission" date="2021-10" db="EMBL/GenBank/DDBJ databases">
        <title>Whole-genome sequencing analysis of Laribacter hongkongensis: virulence gene profiles, carbohydrate-active enzyme prediction, and antimicrobial resistance characterization.</title>
        <authorList>
            <person name="Yuan P."/>
            <person name="Zhan Y."/>
            <person name="Chen D."/>
        </authorList>
    </citation>
    <scope>NUCLEOTIDE SEQUENCE [LARGE SCALE GENOMIC DNA]</scope>
    <source>
        <strain evidence="3 5">W67</strain>
    </source>
</reference>
<dbReference type="GO" id="GO:0005886">
    <property type="term" value="C:plasma membrane"/>
    <property type="evidence" value="ECO:0007669"/>
    <property type="project" value="TreeGrafter"/>
</dbReference>
<dbReference type="OrthoDB" id="9757940at2"/>
<dbReference type="SUPFAM" id="SSF82693">
    <property type="entry name" value="Multidrug efflux transporter AcrB pore domain, PN1, PN2, PC1 and PC2 subdomains"/>
    <property type="match status" value="3"/>
</dbReference>
<dbReference type="Gene3D" id="3.30.2090.10">
    <property type="entry name" value="Multidrug efflux transporter AcrB TolC docking domain, DN and DC subdomains"/>
    <property type="match status" value="2"/>
</dbReference>
<accession>A0A248LMP3</accession>
<feature type="transmembrane region" description="Helical" evidence="1">
    <location>
        <begin position="467"/>
        <end position="494"/>
    </location>
</feature>
<dbReference type="SUPFAM" id="SSF82714">
    <property type="entry name" value="Multidrug efflux transporter AcrB TolC docking domain, DN and DC subdomains"/>
    <property type="match status" value="2"/>
</dbReference>
<feature type="transmembrane region" description="Helical" evidence="1">
    <location>
        <begin position="990"/>
        <end position="1014"/>
    </location>
</feature>
<reference evidence="4" key="2">
    <citation type="submission" date="2017-06" db="EMBL/GenBank/DDBJ databases">
        <title>Whole genome sequence of Laribacter hongkongensis LHGZ1.</title>
        <authorList>
            <person name="Chen D."/>
            <person name="Wu H."/>
            <person name="Chen J."/>
        </authorList>
    </citation>
    <scope>NUCLEOTIDE SEQUENCE [LARGE SCALE GENOMIC DNA]</scope>
    <source>
        <strain evidence="4">LHGZ1</strain>
    </source>
</reference>
<dbReference type="OMA" id="HLDWEEP"/>
<dbReference type="SUPFAM" id="SSF82866">
    <property type="entry name" value="Multidrug efflux transporter AcrB transmembrane domain"/>
    <property type="match status" value="2"/>
</dbReference>
<feature type="transmembrane region" description="Helical" evidence="1">
    <location>
        <begin position="339"/>
        <end position="358"/>
    </location>
</feature>
<feature type="transmembrane region" description="Helical" evidence="1">
    <location>
        <begin position="901"/>
        <end position="926"/>
    </location>
</feature>
<dbReference type="PANTHER" id="PTHR32063:SF18">
    <property type="entry name" value="CATION EFFLUX SYSTEM PROTEIN"/>
    <property type="match status" value="1"/>
</dbReference>
<dbReference type="Gene3D" id="1.20.1640.10">
    <property type="entry name" value="Multidrug efflux transporter AcrB transmembrane domain"/>
    <property type="match status" value="2"/>
</dbReference>
<dbReference type="GO" id="GO:0042910">
    <property type="term" value="F:xenobiotic transmembrane transporter activity"/>
    <property type="evidence" value="ECO:0007669"/>
    <property type="project" value="TreeGrafter"/>
</dbReference>
<dbReference type="RefSeq" id="WP_012698269.1">
    <property type="nucleotide sequence ID" value="NZ_CP022115.1"/>
</dbReference>
<keyword evidence="1 2" id="KW-0812">Transmembrane</keyword>
<dbReference type="EMBL" id="CP022115">
    <property type="protein sequence ID" value="ASJ25835.1"/>
    <property type="molecule type" value="Genomic_DNA"/>
</dbReference>
<dbReference type="InterPro" id="IPR001036">
    <property type="entry name" value="Acrflvin-R"/>
</dbReference>
<name>A0A248LMP3_9NEIS</name>
<proteinExistence type="predicted"/>
<sequence>MRGVNLSEWALKNQSLTRYLIVVLLLAGVWAYGKLGQKEDPEFTFKAMLVQVQWPGATAEEVEAQVTDRIEKKLQDMPELEYVKSFSKPGEAQFILSTHEHLRGRDVADTWYQVRKKLGDLKATGGLPATIKGPFFNDEFGDTFGNIYAFTADGFSYEELRQYVDHARQQATRIPDVAKVEIIGEQAEKVYVSLDTAKIASLGLDLSGIWNAVAAQNAVEAAGIYHTPGERFFVRVEGAYDTAAAVAATPIAAGGRVLTLGDIATVERRFVDPPSFKVHFDGKPALALAVSMKKGGDVIKLGESLNAFAAEMRATMPVGIQIDAVSDQPKVVQNAVGEFMRSLVEAVVIVLAVSFVSLGLRTGIVVALSIPLVLAITFLLMLVFGIELQRISLGSLIIALGLLVDDAIIAVEMMALKLEQGWTRFRAATFAYTSTAFPMLTGTLITAATFLPVGLARSNAGEYTFSLFAVVSIALIVSWLVAVVFTPYLGFLILKEHPGVTHGDAEHDVYNKPFYQRFRRMVVWCLDHRKTVIALTLGAFVLSLVSFKLFVQQQFFPSSNRVELLVDMWLPQGASFAATEREVKKLEAALGHDKGVASVTSYIGNGSPRFYLPLDQQQPNLNYAQLMVMTTDDAAREQVKHKIESLFENDFPTVRGRVVRLENGPPVGYPVQFRVMGDDHATVRQIAGRVEAMVRAHPDSRHVNNDWGEQVRALRLKIDQERARALGINPQSVARQLGLMISGAGVTDLRDHDRTLEVVVRLSGNERQDIDALPGLMLQTASGRMVPVAQVATIEYVPEESIIWRRNRLPTISVRADVRDGVQASDVAISLWPQMQALEKTLPPGYHIELGGSLEASQKSQKAIGAVQPLMLVIVMTLLMIQLKSFSRSVLVFLTAPLGLIGVTLSLILFHAPFGFVAMLGVIALAGMIMRNSVILVDQIEHDTRDGIPPWEAIVGSTVRRFRPIMLTAAAAILAMIPLTRSTFWGPMAVAIMGGLFIATVLTLLFLPALYAAWFRIQRPPVND</sequence>
<dbReference type="AlphaFoldDB" id="A0A248LMP3"/>
<evidence type="ECO:0000313" key="2">
    <source>
        <dbReference type="EMBL" id="ASJ25835.1"/>
    </source>
</evidence>
<keyword evidence="1" id="KW-0472">Membrane</keyword>
<dbReference type="Gene3D" id="3.30.70.1320">
    <property type="entry name" value="Multidrug efflux transporter AcrB pore domain like"/>
    <property type="match status" value="1"/>
</dbReference>
<gene>
    <name evidence="3" type="ORF">LH440_12425</name>
    <name evidence="2" type="ORF">LHGZ1_3004</name>
</gene>
<dbReference type="PRINTS" id="PR00702">
    <property type="entry name" value="ACRIFLAVINRP"/>
</dbReference>
<evidence type="ECO:0000256" key="1">
    <source>
        <dbReference type="SAM" id="Phobius"/>
    </source>
</evidence>
<reference evidence="2" key="1">
    <citation type="journal article" date="2017" name="J. Antimicrob. Chemother.">
        <title>Emergence and genomic analysis of MDR Laribacter hongkongensis strain HLGZ1 from Guangzhou, China.</title>
        <authorList>
            <person name="Wu H.K."/>
            <person name="Chen J.H."/>
            <person name="Yang L."/>
            <person name="Li A.R."/>
            <person name="Su D.H."/>
            <person name="Lin Y.P."/>
            <person name="Chen D.Q."/>
        </authorList>
    </citation>
    <scope>NUCLEOTIDE SEQUENCE</scope>
    <source>
        <strain evidence="2">HLGZ1</strain>
    </source>
</reference>
<dbReference type="InterPro" id="IPR027463">
    <property type="entry name" value="AcrB_DN_DC_subdom"/>
</dbReference>
<evidence type="ECO:0000313" key="4">
    <source>
        <dbReference type="Proteomes" id="UP000197424"/>
    </source>
</evidence>
<feature type="transmembrane region" description="Helical" evidence="1">
    <location>
        <begin position="396"/>
        <end position="416"/>
    </location>
</feature>
<dbReference type="Proteomes" id="UP001200247">
    <property type="component" value="Unassembled WGS sequence"/>
</dbReference>
<evidence type="ECO:0000313" key="3">
    <source>
        <dbReference type="EMBL" id="MCG9026691.1"/>
    </source>
</evidence>
<feature type="transmembrane region" description="Helical" evidence="1">
    <location>
        <begin position="863"/>
        <end position="881"/>
    </location>
</feature>
<evidence type="ECO:0000313" key="5">
    <source>
        <dbReference type="Proteomes" id="UP001200247"/>
    </source>
</evidence>
<feature type="transmembrane region" description="Helical" evidence="1">
    <location>
        <begin position="965"/>
        <end position="984"/>
    </location>
</feature>
<keyword evidence="1" id="KW-1133">Transmembrane helix</keyword>
<dbReference type="PANTHER" id="PTHR32063">
    <property type="match status" value="1"/>
</dbReference>